<evidence type="ECO:0000313" key="2">
    <source>
        <dbReference type="EMBL" id="SFT92795.1"/>
    </source>
</evidence>
<evidence type="ECO:0000313" key="3">
    <source>
        <dbReference type="Proteomes" id="UP000182466"/>
    </source>
</evidence>
<feature type="chain" id="PRO_5010371489" evidence="1">
    <location>
        <begin position="24"/>
        <end position="113"/>
    </location>
</feature>
<dbReference type="Proteomes" id="UP000182466">
    <property type="component" value="Unassembled WGS sequence"/>
</dbReference>
<organism evidence="2 3">
    <name type="scientific">Sedimentitalea nanhaiensis</name>
    <dbReference type="NCBI Taxonomy" id="999627"/>
    <lineage>
        <taxon>Bacteria</taxon>
        <taxon>Pseudomonadati</taxon>
        <taxon>Pseudomonadota</taxon>
        <taxon>Alphaproteobacteria</taxon>
        <taxon>Rhodobacterales</taxon>
        <taxon>Paracoccaceae</taxon>
        <taxon>Sedimentitalea</taxon>
    </lineage>
</organism>
<keyword evidence="1" id="KW-0732">Signal</keyword>
<dbReference type="RefSeq" id="WP_051372432.1">
    <property type="nucleotide sequence ID" value="NZ_FPAW01000013.1"/>
</dbReference>
<dbReference type="EMBL" id="FPAW01000013">
    <property type="protein sequence ID" value="SFT92795.1"/>
    <property type="molecule type" value="Genomic_DNA"/>
</dbReference>
<sequence length="113" mass="11201">MGKILRLIVAGAMVAGSTAQVSAQGVGTAASEARVRLACGTGRVVSAETLANGSIKVTCEQQARLPSQLGLAGLTPEATAAIIATVVLLPLILNDDDDGTNVTTTSTTPGEGP</sequence>
<dbReference type="eggNOG" id="ENOG50323HZ">
    <property type="taxonomic scope" value="Bacteria"/>
</dbReference>
<dbReference type="AlphaFoldDB" id="A0A1I7C060"/>
<gene>
    <name evidence="2" type="ORF">SAMN05216236_11367</name>
</gene>
<protein>
    <submittedName>
        <fullName evidence="2">Uncharacterized protein</fullName>
    </submittedName>
</protein>
<feature type="signal peptide" evidence="1">
    <location>
        <begin position="1"/>
        <end position="23"/>
    </location>
</feature>
<name>A0A1I7C060_9RHOB</name>
<proteinExistence type="predicted"/>
<reference evidence="2 3" key="1">
    <citation type="submission" date="2016-10" db="EMBL/GenBank/DDBJ databases">
        <authorList>
            <person name="de Groot N.N."/>
        </authorList>
    </citation>
    <scope>NUCLEOTIDE SEQUENCE [LARGE SCALE GENOMIC DNA]</scope>
    <source>
        <strain evidence="2 3">CGMCC 1.10959</strain>
    </source>
</reference>
<evidence type="ECO:0000256" key="1">
    <source>
        <dbReference type="SAM" id="SignalP"/>
    </source>
</evidence>
<accession>A0A1I7C060</accession>
<keyword evidence="3" id="KW-1185">Reference proteome</keyword>